<feature type="transmembrane region" description="Helical" evidence="13">
    <location>
        <begin position="51"/>
        <end position="80"/>
    </location>
</feature>
<dbReference type="InterPro" id="IPR002528">
    <property type="entry name" value="MATE_fam"/>
</dbReference>
<dbReference type="STRING" id="1120996.SAMN02746066_01778"/>
<gene>
    <name evidence="14" type="ORF">SAMN02746066_01778</name>
</gene>
<feature type="transmembrane region" description="Helical" evidence="13">
    <location>
        <begin position="280"/>
        <end position="298"/>
    </location>
</feature>
<evidence type="ECO:0000256" key="9">
    <source>
        <dbReference type="ARBA" id="ARBA00022989"/>
    </source>
</evidence>
<feature type="transmembrane region" description="Helical" evidence="13">
    <location>
        <begin position="192"/>
        <end position="213"/>
    </location>
</feature>
<evidence type="ECO:0000256" key="7">
    <source>
        <dbReference type="ARBA" id="ARBA00022475"/>
    </source>
</evidence>
<feature type="transmembrane region" description="Helical" evidence="13">
    <location>
        <begin position="12"/>
        <end position="31"/>
    </location>
</feature>
<keyword evidence="7" id="KW-1003">Cell membrane</keyword>
<comment type="function">
    <text evidence="1">Multidrug efflux pump.</text>
</comment>
<evidence type="ECO:0000256" key="1">
    <source>
        <dbReference type="ARBA" id="ARBA00003408"/>
    </source>
</evidence>
<evidence type="ECO:0000256" key="6">
    <source>
        <dbReference type="ARBA" id="ARBA00022449"/>
    </source>
</evidence>
<dbReference type="InterPro" id="IPR050222">
    <property type="entry name" value="MATE_MdtK"/>
</dbReference>
<dbReference type="AlphaFoldDB" id="A0A1M7IBQ8"/>
<dbReference type="EMBL" id="FRCP01000009">
    <property type="protein sequence ID" value="SHM38221.1"/>
    <property type="molecule type" value="Genomic_DNA"/>
</dbReference>
<keyword evidence="9 13" id="KW-1133">Transmembrane helix</keyword>
<evidence type="ECO:0000256" key="2">
    <source>
        <dbReference type="ARBA" id="ARBA00004651"/>
    </source>
</evidence>
<dbReference type="GO" id="GO:0005886">
    <property type="term" value="C:plasma membrane"/>
    <property type="evidence" value="ECO:0007669"/>
    <property type="project" value="UniProtKB-SubCell"/>
</dbReference>
<dbReference type="Proteomes" id="UP000184038">
    <property type="component" value="Unassembled WGS sequence"/>
</dbReference>
<keyword evidence="5" id="KW-0813">Transport</keyword>
<evidence type="ECO:0000256" key="8">
    <source>
        <dbReference type="ARBA" id="ARBA00022692"/>
    </source>
</evidence>
<keyword evidence="11 13" id="KW-0472">Membrane</keyword>
<comment type="subcellular location">
    <subcellularLocation>
        <location evidence="2">Cell membrane</location>
        <topology evidence="2">Multi-pass membrane protein</topology>
    </subcellularLocation>
</comment>
<keyword evidence="10" id="KW-0406">Ion transport</keyword>
<evidence type="ECO:0000313" key="15">
    <source>
        <dbReference type="Proteomes" id="UP000184038"/>
    </source>
</evidence>
<organism evidence="14 15">
    <name type="scientific">Anaerosporobacter mobilis DSM 15930</name>
    <dbReference type="NCBI Taxonomy" id="1120996"/>
    <lineage>
        <taxon>Bacteria</taxon>
        <taxon>Bacillati</taxon>
        <taxon>Bacillota</taxon>
        <taxon>Clostridia</taxon>
        <taxon>Lachnospirales</taxon>
        <taxon>Lachnospiraceae</taxon>
        <taxon>Anaerosporobacter</taxon>
    </lineage>
</organism>
<comment type="similarity">
    <text evidence="3">Belongs to the multi antimicrobial extrusion (MATE) (TC 2.A.66.1) family.</text>
</comment>
<evidence type="ECO:0000256" key="11">
    <source>
        <dbReference type="ARBA" id="ARBA00023136"/>
    </source>
</evidence>
<feature type="transmembrane region" description="Helical" evidence="13">
    <location>
        <begin position="411"/>
        <end position="435"/>
    </location>
</feature>
<proteinExistence type="inferred from homology"/>
<dbReference type="GO" id="GO:0006811">
    <property type="term" value="P:monoatomic ion transport"/>
    <property type="evidence" value="ECO:0007669"/>
    <property type="project" value="UniProtKB-KW"/>
</dbReference>
<sequence>MNRDLTKGNVTKSILLFAGPMIVGNLLQQLYNVADTFIVGKYIGPEALAAVGSSFTLMTFLTSIVLGLCMGSGVVFSMLFGAGKIEKLKSSFLMSFLFIGMITVILTISVIIFTTPLLKLLQIPNEILAETISYITVIFYGIIFTFFYNYFASLLRSIGNSFIPLVFLAISALLNIILDLVFIITFDMGVAGAAWATIIAQGVSAICVTLYCYMKLEVIRLKRSDLHLDFLVLREISQYSILTCVQQSIMNFGILMIQGLVNSFGVAVMAAFSAAVKIDAFAYMPVQDFGNAFSTFIAQNHGAEKKERIQKGVRSAIKVTLLFCILVSIGVSLFARPLMSIFVKPEEVAIINIGVTYLRIESAFYCGIGFLFLLYGFYRGIGKPGVSVILTVVSLGTRVILAYLLASIPSIGLIGIWWAIPIGWILADLIGFLYYRRYRRL</sequence>
<feature type="transmembrane region" description="Helical" evidence="13">
    <location>
        <begin position="163"/>
        <end position="186"/>
    </location>
</feature>
<keyword evidence="15" id="KW-1185">Reference proteome</keyword>
<dbReference type="GO" id="GO:0042910">
    <property type="term" value="F:xenobiotic transmembrane transporter activity"/>
    <property type="evidence" value="ECO:0007669"/>
    <property type="project" value="InterPro"/>
</dbReference>
<evidence type="ECO:0000313" key="14">
    <source>
        <dbReference type="EMBL" id="SHM38221.1"/>
    </source>
</evidence>
<dbReference type="NCBIfam" id="TIGR00797">
    <property type="entry name" value="matE"/>
    <property type="match status" value="1"/>
</dbReference>
<evidence type="ECO:0000256" key="5">
    <source>
        <dbReference type="ARBA" id="ARBA00022448"/>
    </source>
</evidence>
<dbReference type="PANTHER" id="PTHR43298:SF2">
    <property type="entry name" value="FMN_FAD EXPORTER YEEO-RELATED"/>
    <property type="match status" value="1"/>
</dbReference>
<name>A0A1M7IBQ8_9FIRM</name>
<evidence type="ECO:0000256" key="4">
    <source>
        <dbReference type="ARBA" id="ARBA00020268"/>
    </source>
</evidence>
<protein>
    <recommendedName>
        <fullName evidence="4">Probable multidrug resistance protein NorM</fullName>
    </recommendedName>
    <alternativeName>
        <fullName evidence="12">Multidrug-efflux transporter</fullName>
    </alternativeName>
</protein>
<dbReference type="CDD" id="cd13138">
    <property type="entry name" value="MATE_yoeA_like"/>
    <property type="match status" value="1"/>
</dbReference>
<feature type="transmembrane region" description="Helical" evidence="13">
    <location>
        <begin position="132"/>
        <end position="151"/>
    </location>
</feature>
<dbReference type="GO" id="GO:0015297">
    <property type="term" value="F:antiporter activity"/>
    <property type="evidence" value="ECO:0007669"/>
    <property type="project" value="UniProtKB-KW"/>
</dbReference>
<keyword evidence="8 13" id="KW-0812">Transmembrane</keyword>
<dbReference type="InterPro" id="IPR048279">
    <property type="entry name" value="MdtK-like"/>
</dbReference>
<evidence type="ECO:0000256" key="12">
    <source>
        <dbReference type="ARBA" id="ARBA00031636"/>
    </source>
</evidence>
<feature type="transmembrane region" description="Helical" evidence="13">
    <location>
        <begin position="385"/>
        <end position="405"/>
    </location>
</feature>
<feature type="transmembrane region" description="Helical" evidence="13">
    <location>
        <begin position="362"/>
        <end position="378"/>
    </location>
</feature>
<feature type="transmembrane region" description="Helical" evidence="13">
    <location>
        <begin position="319"/>
        <end position="342"/>
    </location>
</feature>
<accession>A0A1M7IBQ8</accession>
<dbReference type="RefSeq" id="WP_073286228.1">
    <property type="nucleotide sequence ID" value="NZ_FRCP01000009.1"/>
</dbReference>
<feature type="transmembrane region" description="Helical" evidence="13">
    <location>
        <begin position="252"/>
        <end position="274"/>
    </location>
</feature>
<dbReference type="PIRSF" id="PIRSF006603">
    <property type="entry name" value="DinF"/>
    <property type="match status" value="1"/>
</dbReference>
<evidence type="ECO:0000256" key="13">
    <source>
        <dbReference type="SAM" id="Phobius"/>
    </source>
</evidence>
<evidence type="ECO:0000256" key="3">
    <source>
        <dbReference type="ARBA" id="ARBA00010199"/>
    </source>
</evidence>
<dbReference type="OrthoDB" id="9776324at2"/>
<dbReference type="PANTHER" id="PTHR43298">
    <property type="entry name" value="MULTIDRUG RESISTANCE PROTEIN NORM-RELATED"/>
    <property type="match status" value="1"/>
</dbReference>
<reference evidence="14 15" key="1">
    <citation type="submission" date="2016-11" db="EMBL/GenBank/DDBJ databases">
        <authorList>
            <person name="Jaros S."/>
            <person name="Januszkiewicz K."/>
            <person name="Wedrychowicz H."/>
        </authorList>
    </citation>
    <scope>NUCLEOTIDE SEQUENCE [LARGE SCALE GENOMIC DNA]</scope>
    <source>
        <strain evidence="14 15">DSM 15930</strain>
    </source>
</reference>
<evidence type="ECO:0000256" key="10">
    <source>
        <dbReference type="ARBA" id="ARBA00023065"/>
    </source>
</evidence>
<dbReference type="Pfam" id="PF01554">
    <property type="entry name" value="MatE"/>
    <property type="match status" value="2"/>
</dbReference>
<feature type="transmembrane region" description="Helical" evidence="13">
    <location>
        <begin position="92"/>
        <end position="112"/>
    </location>
</feature>
<keyword evidence="6" id="KW-0050">Antiport</keyword>